<gene>
    <name evidence="1" type="ORF">CAter282_4507</name>
</gene>
<dbReference type="PATRIC" id="fig|279058.17.peg.4861"/>
<reference evidence="1 2" key="1">
    <citation type="submission" date="2015-11" db="EMBL/GenBank/DDBJ databases">
        <title>Exploring the genomic traits of fungus-feeding bacterial genus Collimonas.</title>
        <authorList>
            <person name="Song C."/>
            <person name="Schmidt R."/>
            <person name="de Jager V."/>
            <person name="Krzyzanowska D."/>
            <person name="Jongedijk E."/>
            <person name="Cankar K."/>
            <person name="Beekwilder J."/>
            <person name="van Veen A."/>
            <person name="de Boer W."/>
            <person name="van Veen J.A."/>
            <person name="Garbeva P."/>
        </authorList>
    </citation>
    <scope>NUCLEOTIDE SEQUENCE [LARGE SCALE GENOMIC DNA]</scope>
    <source>
        <strain evidence="1 2">Ter282</strain>
    </source>
</reference>
<organism evidence="1 2">
    <name type="scientific">Collimonas arenae</name>
    <dbReference type="NCBI Taxonomy" id="279058"/>
    <lineage>
        <taxon>Bacteria</taxon>
        <taxon>Pseudomonadati</taxon>
        <taxon>Pseudomonadota</taxon>
        <taxon>Betaproteobacteria</taxon>
        <taxon>Burkholderiales</taxon>
        <taxon>Oxalobacteraceae</taxon>
        <taxon>Collimonas</taxon>
    </lineage>
</organism>
<proteinExistence type="predicted"/>
<dbReference type="Proteomes" id="UP000071778">
    <property type="component" value="Chromosome"/>
</dbReference>
<evidence type="ECO:0000313" key="2">
    <source>
        <dbReference type="Proteomes" id="UP000071778"/>
    </source>
</evidence>
<keyword evidence="2" id="KW-1185">Reference proteome</keyword>
<dbReference type="EMBL" id="CP013235">
    <property type="protein sequence ID" value="AMP12167.1"/>
    <property type="molecule type" value="Genomic_DNA"/>
</dbReference>
<protein>
    <submittedName>
        <fullName evidence="1">Uncharacterized protein</fullName>
    </submittedName>
</protein>
<accession>A0A127QQD4</accession>
<dbReference type="AlphaFoldDB" id="A0A127QQD4"/>
<name>A0A127QQD4_9BURK</name>
<sequence length="53" mass="5664">MVQKDGKISLPEYKQARLGILAAVFHACRVAWISASCITAMGKPGEDCCAKPV</sequence>
<evidence type="ECO:0000313" key="1">
    <source>
        <dbReference type="EMBL" id="AMP12167.1"/>
    </source>
</evidence>